<dbReference type="Gene3D" id="2.40.50.180">
    <property type="entry name" value="CheA-289, Domain 4"/>
    <property type="match status" value="1"/>
</dbReference>
<sequence>MARIGKTKIAIDVKQIHFVIRNNGIVPFPDMPEWMEGIISFRDKVIPIVNNKRKFEFENDNTEKKRIVLCEIKDKVLFGLNIDQYLDIIKVEDKQVKKMTLKKGEEVIPIIDLKKLITEEEIEFAKRI</sequence>
<gene>
    <name evidence="2" type="primary">cheW</name>
    <name evidence="2" type="ORF">TTHT_2245</name>
</gene>
<dbReference type="InterPro" id="IPR002545">
    <property type="entry name" value="CheW-lke_dom"/>
</dbReference>
<dbReference type="InterPro" id="IPR036061">
    <property type="entry name" value="CheW-like_dom_sf"/>
</dbReference>
<keyword evidence="3" id="KW-1185">Reference proteome</keyword>
<reference evidence="2 3" key="1">
    <citation type="journal article" date="2012" name="Extremophiles">
        <title>Thermotomaculum hydrothermale gen. nov., sp. nov., a novel heterotrophic thermophile within the phylum Acidobacteria from a deep-sea hydrothermal vent chimney in the Southern Okinawa Trough.</title>
        <authorList>
            <person name="Izumi H."/>
            <person name="Nunoura T."/>
            <person name="Miyazaki M."/>
            <person name="Mino S."/>
            <person name="Toki T."/>
            <person name="Takai K."/>
            <person name="Sako Y."/>
            <person name="Sawabe T."/>
            <person name="Nakagawa S."/>
        </authorList>
    </citation>
    <scope>NUCLEOTIDE SEQUENCE [LARGE SCALE GENOMIC DNA]</scope>
    <source>
        <strain evidence="2 3">AC55</strain>
    </source>
</reference>
<dbReference type="PANTHER" id="PTHR22617">
    <property type="entry name" value="CHEMOTAXIS SENSOR HISTIDINE KINASE-RELATED"/>
    <property type="match status" value="1"/>
</dbReference>
<dbReference type="AlphaFoldDB" id="A0A7R6PPY1"/>
<dbReference type="GO" id="GO:0007165">
    <property type="term" value="P:signal transduction"/>
    <property type="evidence" value="ECO:0007669"/>
    <property type="project" value="InterPro"/>
</dbReference>
<dbReference type="InterPro" id="IPR039315">
    <property type="entry name" value="CheW"/>
</dbReference>
<organism evidence="2 3">
    <name type="scientific">Thermotomaculum hydrothermale</name>
    <dbReference type="NCBI Taxonomy" id="981385"/>
    <lineage>
        <taxon>Bacteria</taxon>
        <taxon>Pseudomonadati</taxon>
        <taxon>Acidobacteriota</taxon>
        <taxon>Holophagae</taxon>
        <taxon>Thermotomaculales</taxon>
        <taxon>Thermotomaculaceae</taxon>
        <taxon>Thermotomaculum</taxon>
    </lineage>
</organism>
<proteinExistence type="predicted"/>
<evidence type="ECO:0000313" key="2">
    <source>
        <dbReference type="EMBL" id="BBB33668.1"/>
    </source>
</evidence>
<dbReference type="SUPFAM" id="SSF50341">
    <property type="entry name" value="CheW-like"/>
    <property type="match status" value="1"/>
</dbReference>
<dbReference type="GO" id="GO:0006935">
    <property type="term" value="P:chemotaxis"/>
    <property type="evidence" value="ECO:0007669"/>
    <property type="project" value="InterPro"/>
</dbReference>
<dbReference type="Proteomes" id="UP000595564">
    <property type="component" value="Chromosome"/>
</dbReference>
<dbReference type="PANTHER" id="PTHR22617:SF23">
    <property type="entry name" value="CHEMOTAXIS PROTEIN CHEW"/>
    <property type="match status" value="1"/>
</dbReference>
<dbReference type="Gene3D" id="2.30.30.40">
    <property type="entry name" value="SH3 Domains"/>
    <property type="match status" value="1"/>
</dbReference>
<dbReference type="PROSITE" id="PS50851">
    <property type="entry name" value="CHEW"/>
    <property type="match status" value="1"/>
</dbReference>
<protein>
    <submittedName>
        <fullName evidence="2">Purine-binding chemotaxis protein CheW</fullName>
    </submittedName>
</protein>
<evidence type="ECO:0000259" key="1">
    <source>
        <dbReference type="PROSITE" id="PS50851"/>
    </source>
</evidence>
<dbReference type="RefSeq" id="WP_201327982.1">
    <property type="nucleotide sequence ID" value="NZ_AP017470.1"/>
</dbReference>
<dbReference type="EMBL" id="AP017470">
    <property type="protein sequence ID" value="BBB33668.1"/>
    <property type="molecule type" value="Genomic_DNA"/>
</dbReference>
<dbReference type="Pfam" id="PF01584">
    <property type="entry name" value="CheW"/>
    <property type="match status" value="1"/>
</dbReference>
<evidence type="ECO:0000313" key="3">
    <source>
        <dbReference type="Proteomes" id="UP000595564"/>
    </source>
</evidence>
<name>A0A7R6PPY1_9BACT</name>
<dbReference type="GO" id="GO:0005829">
    <property type="term" value="C:cytosol"/>
    <property type="evidence" value="ECO:0007669"/>
    <property type="project" value="TreeGrafter"/>
</dbReference>
<dbReference type="SMART" id="SM00260">
    <property type="entry name" value="CheW"/>
    <property type="match status" value="1"/>
</dbReference>
<accession>A0A7R6PPY1</accession>
<dbReference type="KEGG" id="thyd:TTHT_2245"/>
<feature type="domain" description="CheW-like" evidence="1">
    <location>
        <begin position="1"/>
        <end position="128"/>
    </location>
</feature>